<dbReference type="InterPro" id="IPR011182">
    <property type="entry name" value="L-Asp_DH"/>
</dbReference>
<dbReference type="SUPFAM" id="SSF55347">
    <property type="entry name" value="Glyceraldehyde-3-phosphate dehydrogenase-like, C-terminal domain"/>
    <property type="match status" value="1"/>
</dbReference>
<dbReference type="PIRSF" id="PIRSF005227">
    <property type="entry name" value="Asp_dh_NAD_syn"/>
    <property type="match status" value="1"/>
</dbReference>
<feature type="binding site" evidence="6">
    <location>
        <position position="191"/>
    </location>
    <ligand>
        <name>NAD(+)</name>
        <dbReference type="ChEBI" id="CHEBI:57540"/>
    </ligand>
</feature>
<dbReference type="EMBL" id="CP054840">
    <property type="protein sequence ID" value="QKV53781.1"/>
    <property type="molecule type" value="Genomic_DNA"/>
</dbReference>
<dbReference type="GO" id="GO:0050661">
    <property type="term" value="F:NADP binding"/>
    <property type="evidence" value="ECO:0007669"/>
    <property type="project" value="UniProtKB-UniRule"/>
</dbReference>
<comment type="similarity">
    <text evidence="1 6">Belongs to the L-aspartate dehydrogenase family.</text>
</comment>
<dbReference type="GO" id="GO:0051287">
    <property type="term" value="F:NAD binding"/>
    <property type="evidence" value="ECO:0007669"/>
    <property type="project" value="UniProtKB-UniRule"/>
</dbReference>
<dbReference type="Pfam" id="PF01958">
    <property type="entry name" value="Asp_DH_C"/>
    <property type="match status" value="1"/>
</dbReference>
<evidence type="ECO:0000259" key="8">
    <source>
        <dbReference type="Pfam" id="PF03447"/>
    </source>
</evidence>
<feature type="domain" description="Aspartate dehydrogenase" evidence="7">
    <location>
        <begin position="169"/>
        <end position="255"/>
    </location>
</feature>
<name>A0A6N1X372_9BURK</name>
<dbReference type="UniPathway" id="UPA00253">
    <property type="reaction ID" value="UER00456"/>
</dbReference>
<comment type="miscellaneous">
    <text evidence="6">The iminoaspartate product is unstable in aqueous solution and can decompose to oxaloacetate and ammonia.</text>
</comment>
<dbReference type="HAMAP" id="MF_01265">
    <property type="entry name" value="NadX"/>
    <property type="match status" value="1"/>
</dbReference>
<evidence type="ECO:0000256" key="5">
    <source>
        <dbReference type="ARBA" id="ARBA00023027"/>
    </source>
</evidence>
<dbReference type="GO" id="GO:0016639">
    <property type="term" value="F:oxidoreductase activity, acting on the CH-NH2 group of donors, NAD or NADP as acceptor"/>
    <property type="evidence" value="ECO:0007669"/>
    <property type="project" value="UniProtKB-UniRule"/>
</dbReference>
<keyword evidence="10" id="KW-1185">Reference proteome</keyword>
<evidence type="ECO:0000256" key="1">
    <source>
        <dbReference type="ARBA" id="ARBA00008331"/>
    </source>
</evidence>
<comment type="catalytic activity">
    <reaction evidence="6">
        <text>L-aspartate + NAD(+) + H2O = oxaloacetate + NH4(+) + NADH + H(+)</text>
        <dbReference type="Rhea" id="RHEA:11788"/>
        <dbReference type="ChEBI" id="CHEBI:15377"/>
        <dbReference type="ChEBI" id="CHEBI:15378"/>
        <dbReference type="ChEBI" id="CHEBI:16452"/>
        <dbReference type="ChEBI" id="CHEBI:28938"/>
        <dbReference type="ChEBI" id="CHEBI:29991"/>
        <dbReference type="ChEBI" id="CHEBI:57540"/>
        <dbReference type="ChEBI" id="CHEBI:57945"/>
        <dbReference type="EC" id="1.4.1.21"/>
    </reaction>
</comment>
<reference evidence="9 10" key="1">
    <citation type="submission" date="2020-06" db="EMBL/GenBank/DDBJ databases">
        <title>Acidovorax antarctica sp. nov., isolated from Corinth ice sheet soil, Antarctic Fields Peninsula.</title>
        <authorList>
            <person name="Xu Q."/>
            <person name="Peng F."/>
        </authorList>
    </citation>
    <scope>NUCLEOTIDE SEQUENCE [LARGE SCALE GENOMIC DNA]</scope>
    <source>
        <strain evidence="9 10">16-35-5</strain>
    </source>
</reference>
<dbReference type="GO" id="GO:0033735">
    <property type="term" value="F:aspartate dehydrogenase [NAD(P)+] activity"/>
    <property type="evidence" value="ECO:0007669"/>
    <property type="project" value="UniProtKB-EC"/>
</dbReference>
<evidence type="ECO:0000256" key="4">
    <source>
        <dbReference type="ARBA" id="ARBA00023002"/>
    </source>
</evidence>
<dbReference type="KEGG" id="aant:HUK68_13265"/>
<dbReference type="NCBIfam" id="NF009828">
    <property type="entry name" value="PRK13303.1-3"/>
    <property type="match status" value="1"/>
</dbReference>
<evidence type="ECO:0000313" key="9">
    <source>
        <dbReference type="EMBL" id="QKV53781.1"/>
    </source>
</evidence>
<gene>
    <name evidence="6" type="primary">nadX</name>
    <name evidence="9" type="ORF">HUK68_13265</name>
</gene>
<dbReference type="InterPro" id="IPR036291">
    <property type="entry name" value="NAD(P)-bd_dom_sf"/>
</dbReference>
<dbReference type="GO" id="GO:0009435">
    <property type="term" value="P:NAD+ biosynthetic process"/>
    <property type="evidence" value="ECO:0007669"/>
    <property type="project" value="UniProtKB-UniRule"/>
</dbReference>
<protein>
    <recommendedName>
        <fullName evidence="6">L-aspartate dehydrogenase</fullName>
        <ecNumber evidence="6">1.4.1.21</ecNumber>
    </recommendedName>
</protein>
<keyword evidence="5 6" id="KW-0520">NAD</keyword>
<dbReference type="Gene3D" id="3.30.360.10">
    <property type="entry name" value="Dihydrodipicolinate Reductase, domain 2"/>
    <property type="match status" value="1"/>
</dbReference>
<comment type="function">
    <text evidence="6">Specifically catalyzes the NAD or NADP-dependent dehydrogenation of L-aspartate to iminoaspartate.</text>
</comment>
<proteinExistence type="inferred from homology"/>
<evidence type="ECO:0000256" key="2">
    <source>
        <dbReference type="ARBA" id="ARBA00022642"/>
    </source>
</evidence>
<accession>A0A6N1X372</accession>
<evidence type="ECO:0000313" key="10">
    <source>
        <dbReference type="Proteomes" id="UP000509579"/>
    </source>
</evidence>
<evidence type="ECO:0000259" key="7">
    <source>
        <dbReference type="Pfam" id="PF01958"/>
    </source>
</evidence>
<feature type="domain" description="Aspartate/homoserine dehydrogenase NAD-binding" evidence="8">
    <location>
        <begin position="16"/>
        <end position="119"/>
    </location>
</feature>
<dbReference type="AlphaFoldDB" id="A0A6N1X372"/>
<dbReference type="Gene3D" id="3.40.50.720">
    <property type="entry name" value="NAD(P)-binding Rossmann-like Domain"/>
    <property type="match status" value="1"/>
</dbReference>
<feature type="binding site" evidence="6">
    <location>
        <position position="125"/>
    </location>
    <ligand>
        <name>NAD(+)</name>
        <dbReference type="ChEBI" id="CHEBI:57540"/>
    </ligand>
</feature>
<dbReference type="InterPro" id="IPR005106">
    <property type="entry name" value="Asp/hSer_DH_NAD-bd"/>
</dbReference>
<dbReference type="Pfam" id="PF03447">
    <property type="entry name" value="NAD_binding_3"/>
    <property type="match status" value="1"/>
</dbReference>
<dbReference type="SUPFAM" id="SSF51735">
    <property type="entry name" value="NAD(P)-binding Rossmann-fold domains"/>
    <property type="match status" value="1"/>
</dbReference>
<dbReference type="InterPro" id="IPR002811">
    <property type="entry name" value="Asp_DH"/>
</dbReference>
<keyword evidence="2 6" id="KW-0662">Pyridine nucleotide biosynthesis</keyword>
<comment type="catalytic activity">
    <reaction evidence="6">
        <text>L-aspartate + NADP(+) + H2O = oxaloacetate + NH4(+) + NADPH + H(+)</text>
        <dbReference type="Rhea" id="RHEA:11784"/>
        <dbReference type="ChEBI" id="CHEBI:15377"/>
        <dbReference type="ChEBI" id="CHEBI:15378"/>
        <dbReference type="ChEBI" id="CHEBI:16452"/>
        <dbReference type="ChEBI" id="CHEBI:28938"/>
        <dbReference type="ChEBI" id="CHEBI:29991"/>
        <dbReference type="ChEBI" id="CHEBI:57783"/>
        <dbReference type="ChEBI" id="CHEBI:58349"/>
        <dbReference type="EC" id="1.4.1.21"/>
    </reaction>
</comment>
<dbReference type="EC" id="1.4.1.21" evidence="6"/>
<dbReference type="RefSeq" id="WP_175504587.1">
    <property type="nucleotide sequence ID" value="NZ_CAURQT010000016.1"/>
</dbReference>
<keyword evidence="3 6" id="KW-0521">NADP</keyword>
<feature type="active site" evidence="6">
    <location>
        <position position="221"/>
    </location>
</feature>
<organism evidence="9 10">
    <name type="scientific">Comamonas antarctica</name>
    <dbReference type="NCBI Taxonomy" id="2743470"/>
    <lineage>
        <taxon>Bacteria</taxon>
        <taxon>Pseudomonadati</taxon>
        <taxon>Pseudomonadota</taxon>
        <taxon>Betaproteobacteria</taxon>
        <taxon>Burkholderiales</taxon>
        <taxon>Comamonadaceae</taxon>
        <taxon>Comamonas</taxon>
    </lineage>
</organism>
<keyword evidence="4 6" id="KW-0560">Oxidoreductase</keyword>
<dbReference type="PANTHER" id="PTHR31873:SF6">
    <property type="entry name" value="ASPARTATE DEHYDROGENASE DOMAIN-CONTAINING PROTEIN"/>
    <property type="match status" value="1"/>
</dbReference>
<dbReference type="Proteomes" id="UP000509579">
    <property type="component" value="Chromosome"/>
</dbReference>
<evidence type="ECO:0000256" key="3">
    <source>
        <dbReference type="ARBA" id="ARBA00022857"/>
    </source>
</evidence>
<dbReference type="NCBIfam" id="NF009827">
    <property type="entry name" value="PRK13303.1-2"/>
    <property type="match status" value="1"/>
</dbReference>
<sequence>MPAEHSTPRPRIAVLGYGAMGRYLLPRLAQQLPEAALALVLRGPADAPAGVTLLTGAKALLDWQPGLLVECAGHGAVREHAAPALRAGIDVLLTSVGVLADADLRAQLDDSARAGASRLITVSGAIGGLDALDAARGAGLHSVRYVGRKPPLAWSGTPAAEAFDLAVLREPVVIFSGSAGESARAYPKNANVTAAVALAGMGFEQTQVQLVADPGITRNCHALEVRGAFGEFRIELANAPLPENPKTSWLAALSLEAQIRGYFGTAVS</sequence>
<evidence type="ECO:0000256" key="6">
    <source>
        <dbReference type="HAMAP-Rule" id="MF_01265"/>
    </source>
</evidence>
<comment type="pathway">
    <text evidence="6">Cofactor biosynthesis; NAD(+) biosynthesis; iminoaspartate from L-aspartate (dehydrogenase route): step 1/1.</text>
</comment>
<dbReference type="PANTHER" id="PTHR31873">
    <property type="entry name" value="L-ASPARTATE DEHYDROGENASE-RELATED"/>
    <property type="match status" value="1"/>
</dbReference>
<dbReference type="InterPro" id="IPR020626">
    <property type="entry name" value="Asp_DH_prok"/>
</dbReference>